<dbReference type="EMBL" id="AICN01000078">
    <property type="protein sequence ID" value="EHS84710.1"/>
    <property type="molecule type" value="Genomic_DNA"/>
</dbReference>
<comment type="subcellular location">
    <subcellularLocation>
        <location evidence="7">Cytoplasm</location>
        <location evidence="7">Nucleoid</location>
    </subcellularLocation>
</comment>
<dbReference type="AlphaFoldDB" id="H4GL80"/>
<feature type="domain" description="SpoVT-AbrB" evidence="8">
    <location>
        <begin position="5"/>
        <end position="47"/>
    </location>
</feature>
<dbReference type="CDD" id="cd16321">
    <property type="entry name" value="MraZ_C"/>
    <property type="match status" value="1"/>
</dbReference>
<evidence type="ECO:0000259" key="8">
    <source>
        <dbReference type="PROSITE" id="PS51740"/>
    </source>
</evidence>
<dbReference type="Gene3D" id="3.40.1550.20">
    <property type="entry name" value="Transcriptional regulator MraZ domain"/>
    <property type="match status" value="1"/>
</dbReference>
<dbReference type="PROSITE" id="PS51740">
    <property type="entry name" value="SPOVT_ABRB"/>
    <property type="match status" value="2"/>
</dbReference>
<dbReference type="InterPro" id="IPR003444">
    <property type="entry name" value="MraZ"/>
</dbReference>
<feature type="domain" description="SpoVT-AbrB" evidence="8">
    <location>
        <begin position="76"/>
        <end position="119"/>
    </location>
</feature>
<protein>
    <recommendedName>
        <fullName evidence="1 7">Transcriptional regulator MraZ</fullName>
    </recommendedName>
</protein>
<keyword evidence="4 7" id="KW-0805">Transcription regulation</keyword>
<evidence type="ECO:0000313" key="9">
    <source>
        <dbReference type="EMBL" id="EHS84710.1"/>
    </source>
</evidence>
<keyword evidence="2 7" id="KW-0963">Cytoplasm</keyword>
<evidence type="ECO:0000256" key="7">
    <source>
        <dbReference type="HAMAP-Rule" id="MF_01008"/>
    </source>
</evidence>
<reference evidence="9 10" key="1">
    <citation type="journal article" date="2013" name="Genome Announc.">
        <title>Genome Sequence of Lactobacillus gastricus PS3, a Strain Isolated from Human Milk.</title>
        <authorList>
            <person name="Martin V."/>
            <person name="Cardenas N."/>
            <person name="Jimenez E."/>
            <person name="Maldonado A."/>
            <person name="Rodriguez J.M."/>
            <person name="Fernandez L."/>
        </authorList>
    </citation>
    <scope>NUCLEOTIDE SEQUENCE [LARGE SCALE GENOMIC DNA]</scope>
    <source>
        <strain evidence="9 10">PS3</strain>
    </source>
</reference>
<proteinExistence type="inferred from homology"/>
<gene>
    <name evidence="7" type="primary">mraZ</name>
    <name evidence="9" type="ORF">PS3_4117</name>
</gene>
<dbReference type="Pfam" id="PF02381">
    <property type="entry name" value="MraZ"/>
    <property type="match status" value="2"/>
</dbReference>
<name>H4GL80_9LACO</name>
<keyword evidence="6 7" id="KW-0804">Transcription</keyword>
<dbReference type="PANTHER" id="PTHR34701:SF1">
    <property type="entry name" value="TRANSCRIPTIONAL REGULATOR MRAZ"/>
    <property type="match status" value="1"/>
</dbReference>
<dbReference type="InterPro" id="IPR020603">
    <property type="entry name" value="MraZ_dom"/>
</dbReference>
<dbReference type="PANTHER" id="PTHR34701">
    <property type="entry name" value="TRANSCRIPTIONAL REGULATOR MRAZ"/>
    <property type="match status" value="1"/>
</dbReference>
<dbReference type="GO" id="GO:0000976">
    <property type="term" value="F:transcription cis-regulatory region binding"/>
    <property type="evidence" value="ECO:0007669"/>
    <property type="project" value="TreeGrafter"/>
</dbReference>
<dbReference type="PATRIC" id="fig|1144300.3.peg.1844"/>
<keyword evidence="5 7" id="KW-0238">DNA-binding</keyword>
<sequence>MFMGEFEHSIDNKGRLIIPAKFRNQVGSTCVVTRGMDHSLSVYTMEEWDKVKQRLAQLPSTKGNARKFVRFIFSAATECEFDKQGRINIPQNLLTHAEIDKKCAIIGVSSHFEIWDADNWSTYQADAAEDFDDIAEEIGDLNF</sequence>
<dbReference type="Proteomes" id="UP000004567">
    <property type="component" value="Unassembled WGS sequence"/>
</dbReference>
<keyword evidence="3" id="KW-0677">Repeat</keyword>
<dbReference type="GO" id="GO:0005737">
    <property type="term" value="C:cytoplasm"/>
    <property type="evidence" value="ECO:0007669"/>
    <property type="project" value="UniProtKB-UniRule"/>
</dbReference>
<comment type="similarity">
    <text evidence="7">Belongs to the MraZ family.</text>
</comment>
<dbReference type="HAMAP" id="MF_01008">
    <property type="entry name" value="MraZ"/>
    <property type="match status" value="1"/>
</dbReference>
<dbReference type="SUPFAM" id="SSF89447">
    <property type="entry name" value="AbrB/MazE/MraZ-like"/>
    <property type="match status" value="1"/>
</dbReference>
<dbReference type="GO" id="GO:0003700">
    <property type="term" value="F:DNA-binding transcription factor activity"/>
    <property type="evidence" value="ECO:0007669"/>
    <property type="project" value="UniProtKB-UniRule"/>
</dbReference>
<dbReference type="InterPro" id="IPR038619">
    <property type="entry name" value="MraZ_sf"/>
</dbReference>
<dbReference type="OrthoDB" id="9807753at2"/>
<evidence type="ECO:0000256" key="6">
    <source>
        <dbReference type="ARBA" id="ARBA00023163"/>
    </source>
</evidence>
<dbReference type="CDD" id="cd16320">
    <property type="entry name" value="MraZ_N"/>
    <property type="match status" value="1"/>
</dbReference>
<accession>H4GL80</accession>
<dbReference type="STRING" id="1144300.PS3_4117"/>
<dbReference type="InterPro" id="IPR035644">
    <property type="entry name" value="MraZ_C"/>
</dbReference>
<comment type="subunit">
    <text evidence="7">Forms oligomers.</text>
</comment>
<dbReference type="RefSeq" id="WP_007122812.1">
    <property type="nucleotide sequence ID" value="NZ_AICN01000078.1"/>
</dbReference>
<comment type="caution">
    <text evidence="9">The sequence shown here is derived from an EMBL/GenBank/DDBJ whole genome shotgun (WGS) entry which is preliminary data.</text>
</comment>
<evidence type="ECO:0000256" key="3">
    <source>
        <dbReference type="ARBA" id="ARBA00022737"/>
    </source>
</evidence>
<dbReference type="InterPro" id="IPR007159">
    <property type="entry name" value="SpoVT-AbrB_dom"/>
</dbReference>
<dbReference type="FunFam" id="3.40.1550.20:FF:000002">
    <property type="entry name" value="Transcriptional regulator MraZ"/>
    <property type="match status" value="1"/>
</dbReference>
<evidence type="ECO:0000256" key="2">
    <source>
        <dbReference type="ARBA" id="ARBA00022490"/>
    </source>
</evidence>
<organism evidence="9 10">
    <name type="scientific">Limosilactobacillus gastricus PS3</name>
    <dbReference type="NCBI Taxonomy" id="1144300"/>
    <lineage>
        <taxon>Bacteria</taxon>
        <taxon>Bacillati</taxon>
        <taxon>Bacillota</taxon>
        <taxon>Bacilli</taxon>
        <taxon>Lactobacillales</taxon>
        <taxon>Lactobacillaceae</taxon>
        <taxon>Limosilactobacillus</taxon>
    </lineage>
</organism>
<dbReference type="GO" id="GO:2000143">
    <property type="term" value="P:negative regulation of DNA-templated transcription initiation"/>
    <property type="evidence" value="ECO:0007669"/>
    <property type="project" value="TreeGrafter"/>
</dbReference>
<evidence type="ECO:0000256" key="5">
    <source>
        <dbReference type="ARBA" id="ARBA00023125"/>
    </source>
</evidence>
<dbReference type="GO" id="GO:0009295">
    <property type="term" value="C:nucleoid"/>
    <property type="evidence" value="ECO:0007669"/>
    <property type="project" value="UniProtKB-SubCell"/>
</dbReference>
<evidence type="ECO:0000256" key="1">
    <source>
        <dbReference type="ARBA" id="ARBA00013860"/>
    </source>
</evidence>
<dbReference type="InterPro" id="IPR037914">
    <property type="entry name" value="SpoVT-AbrB_sf"/>
</dbReference>
<evidence type="ECO:0000256" key="4">
    <source>
        <dbReference type="ARBA" id="ARBA00023015"/>
    </source>
</evidence>
<dbReference type="InterPro" id="IPR035642">
    <property type="entry name" value="MraZ_N"/>
</dbReference>
<dbReference type="NCBIfam" id="TIGR00242">
    <property type="entry name" value="division/cell wall cluster transcriptional repressor MraZ"/>
    <property type="match status" value="1"/>
</dbReference>
<evidence type="ECO:0000313" key="10">
    <source>
        <dbReference type="Proteomes" id="UP000004567"/>
    </source>
</evidence>